<organism evidence="3 4">
    <name type="scientific">Rugosimonospora acidiphila</name>
    <dbReference type="NCBI Taxonomy" id="556531"/>
    <lineage>
        <taxon>Bacteria</taxon>
        <taxon>Bacillati</taxon>
        <taxon>Actinomycetota</taxon>
        <taxon>Actinomycetes</taxon>
        <taxon>Micromonosporales</taxon>
        <taxon>Micromonosporaceae</taxon>
        <taxon>Rugosimonospora</taxon>
    </lineage>
</organism>
<sequence>MEATQVNSGFAFRDDRGDGLDLRTVTYAGQRVASRLYFALRDDWWRTVPLEIRDSRRQLSAHGAVHEIDAVGRWPSHPFEVTVRYVVDGAELTAEFAATARGSFTYRRVGFCVLFGADEFRGRPATSWRAGEATPFDFPARIVTRDHLDPASVRFHRPFNRLDTTLEPGIRVRYRFEGDEFEFEDQRNWTDASYKAYSVPPPDRGPLSTKDGERFVQRIRIRVDPAGEVVFGTATAGAGDDRSIRLGARIGEVPSIGLYERRLSSHSYRPAGGFQEWNAQRPDAARLSVHDSIELGVNGAVHAADDDSVLEATALHGALVAQVRAAHPDLPVGLAPVTFLDTPGDWRDEAGDYLAAPPPGPAPGRRAEEFAATWVIASAARAVPEGPQALRYFDASLPAACPAARTVARLAGLRGRPVLAVEAPPPLAALAVEVDGAVVLAVANPSPDPARFRLPDGREASLPGFASHWFEAPWPPASR</sequence>
<dbReference type="Pfam" id="PF25838">
    <property type="entry name" value="Apionate_lact_M"/>
    <property type="match status" value="1"/>
</dbReference>
<gene>
    <name evidence="3" type="ORF">GCM10023322_55440</name>
</gene>
<dbReference type="EMBL" id="BAABJQ010000019">
    <property type="protein sequence ID" value="GAA5193434.1"/>
    <property type="molecule type" value="Genomic_DNA"/>
</dbReference>
<accession>A0ABP9SAF4</accession>
<evidence type="ECO:0000313" key="4">
    <source>
        <dbReference type="Proteomes" id="UP001501570"/>
    </source>
</evidence>
<comment type="caution">
    <text evidence="3">The sequence shown here is derived from an EMBL/GenBank/DDBJ whole genome shotgun (WGS) entry which is preliminary data.</text>
</comment>
<evidence type="ECO:0000313" key="3">
    <source>
        <dbReference type="EMBL" id="GAA5193434.1"/>
    </source>
</evidence>
<name>A0ABP9SAF4_9ACTN</name>
<dbReference type="InterPro" id="IPR058787">
    <property type="entry name" value="ApnL_M"/>
</dbReference>
<reference evidence="4" key="1">
    <citation type="journal article" date="2019" name="Int. J. Syst. Evol. Microbiol.">
        <title>The Global Catalogue of Microorganisms (GCM) 10K type strain sequencing project: providing services to taxonomists for standard genome sequencing and annotation.</title>
        <authorList>
            <consortium name="The Broad Institute Genomics Platform"/>
            <consortium name="The Broad Institute Genome Sequencing Center for Infectious Disease"/>
            <person name="Wu L."/>
            <person name="Ma J."/>
        </authorList>
    </citation>
    <scope>NUCLEOTIDE SEQUENCE [LARGE SCALE GENOMIC DNA]</scope>
    <source>
        <strain evidence="4">JCM 18304</strain>
    </source>
</reference>
<dbReference type="Proteomes" id="UP001501570">
    <property type="component" value="Unassembled WGS sequence"/>
</dbReference>
<protein>
    <submittedName>
        <fullName evidence="3">Uncharacterized protein</fullName>
    </submittedName>
</protein>
<dbReference type="RefSeq" id="WP_345634454.1">
    <property type="nucleotide sequence ID" value="NZ_BAABJQ010000019.1"/>
</dbReference>
<feature type="domain" description="D-apionate lactonase TIM barrel" evidence="2">
    <location>
        <begin position="274"/>
        <end position="394"/>
    </location>
</feature>
<feature type="domain" description="D-apionate lactonase N-terminal" evidence="1">
    <location>
        <begin position="21"/>
        <end position="224"/>
    </location>
</feature>
<keyword evidence="4" id="KW-1185">Reference proteome</keyword>
<dbReference type="InterPro" id="IPR058788">
    <property type="entry name" value="ApnL_N"/>
</dbReference>
<evidence type="ECO:0000259" key="1">
    <source>
        <dbReference type="Pfam" id="PF25837"/>
    </source>
</evidence>
<proteinExistence type="predicted"/>
<dbReference type="Pfam" id="PF25837">
    <property type="entry name" value="Apionate_lact_N"/>
    <property type="match status" value="1"/>
</dbReference>
<evidence type="ECO:0000259" key="2">
    <source>
        <dbReference type="Pfam" id="PF25838"/>
    </source>
</evidence>